<organism evidence="1">
    <name type="scientific">Arundo donax</name>
    <name type="common">Giant reed</name>
    <name type="synonym">Donax arundinaceus</name>
    <dbReference type="NCBI Taxonomy" id="35708"/>
    <lineage>
        <taxon>Eukaryota</taxon>
        <taxon>Viridiplantae</taxon>
        <taxon>Streptophyta</taxon>
        <taxon>Embryophyta</taxon>
        <taxon>Tracheophyta</taxon>
        <taxon>Spermatophyta</taxon>
        <taxon>Magnoliopsida</taxon>
        <taxon>Liliopsida</taxon>
        <taxon>Poales</taxon>
        <taxon>Poaceae</taxon>
        <taxon>PACMAD clade</taxon>
        <taxon>Arundinoideae</taxon>
        <taxon>Arundineae</taxon>
        <taxon>Arundo</taxon>
    </lineage>
</organism>
<proteinExistence type="predicted"/>
<name>A0A0A9BMV4_ARUDO</name>
<evidence type="ECO:0000313" key="1">
    <source>
        <dbReference type="EMBL" id="JAD65304.1"/>
    </source>
</evidence>
<reference evidence="1" key="2">
    <citation type="journal article" date="2015" name="Data Brief">
        <title>Shoot transcriptome of the giant reed, Arundo donax.</title>
        <authorList>
            <person name="Barrero R.A."/>
            <person name="Guerrero F.D."/>
            <person name="Moolhuijzen P."/>
            <person name="Goolsby J.A."/>
            <person name="Tidwell J."/>
            <person name="Bellgard S.E."/>
            <person name="Bellgard M.I."/>
        </authorList>
    </citation>
    <scope>NUCLEOTIDE SEQUENCE</scope>
    <source>
        <tissue evidence="1">Shoot tissue taken approximately 20 cm above the soil surface</tissue>
    </source>
</reference>
<reference evidence="1" key="1">
    <citation type="submission" date="2014-09" db="EMBL/GenBank/DDBJ databases">
        <authorList>
            <person name="Magalhaes I.L.F."/>
            <person name="Oliveira U."/>
            <person name="Santos F.R."/>
            <person name="Vidigal T.H.D.A."/>
            <person name="Brescovit A.D."/>
            <person name="Santos A.J."/>
        </authorList>
    </citation>
    <scope>NUCLEOTIDE SEQUENCE</scope>
    <source>
        <tissue evidence="1">Shoot tissue taken approximately 20 cm above the soil surface</tissue>
    </source>
</reference>
<protein>
    <submittedName>
        <fullName evidence="1">Uncharacterized protein</fullName>
    </submittedName>
</protein>
<dbReference type="EMBL" id="GBRH01232591">
    <property type="protein sequence ID" value="JAD65304.1"/>
    <property type="molecule type" value="Transcribed_RNA"/>
</dbReference>
<sequence>MIGARSWGRLSVQAV</sequence>
<accession>A0A0A9BMV4</accession>